<evidence type="ECO:0000313" key="5">
    <source>
        <dbReference type="Proteomes" id="UP000672097"/>
    </source>
</evidence>
<accession>A0ABS5DSJ1</accession>
<dbReference type="EMBL" id="JAGQDG010000001">
    <property type="protein sequence ID" value="MBQ0934115.1"/>
    <property type="molecule type" value="Genomic_DNA"/>
</dbReference>
<sequence>MSMTKAMLLCGLALALCGVQAGELYKWTDAQGKVHFSDKPPKPSVATAKTVEVKVQPVTEAQRQEAQARLARLKAIADQPPLLGGTGPDAMIPPDARQPQGPTGGTACERAWREYNESVACFSANRGAGNRISAEGFEKCKAVAEPAPCK</sequence>
<dbReference type="Pfam" id="PF13511">
    <property type="entry name" value="DUF4124"/>
    <property type="match status" value="1"/>
</dbReference>
<evidence type="ECO:0000256" key="1">
    <source>
        <dbReference type="SAM" id="MobiDB-lite"/>
    </source>
</evidence>
<protein>
    <submittedName>
        <fullName evidence="4">DUF4124 domain-containing protein</fullName>
    </submittedName>
</protein>
<keyword evidence="2" id="KW-0732">Signal</keyword>
<comment type="caution">
    <text evidence="4">The sequence shown here is derived from an EMBL/GenBank/DDBJ whole genome shotgun (WGS) entry which is preliminary data.</text>
</comment>
<keyword evidence="5" id="KW-1185">Reference proteome</keyword>
<evidence type="ECO:0000313" key="4">
    <source>
        <dbReference type="EMBL" id="MBQ0934115.1"/>
    </source>
</evidence>
<gene>
    <name evidence="4" type="ORF">KAK11_02160</name>
</gene>
<dbReference type="Proteomes" id="UP000672097">
    <property type="component" value="Unassembled WGS sequence"/>
</dbReference>
<evidence type="ECO:0000256" key="2">
    <source>
        <dbReference type="SAM" id="SignalP"/>
    </source>
</evidence>
<proteinExistence type="predicted"/>
<name>A0ABS5DSJ1_9BURK</name>
<feature type="region of interest" description="Disordered" evidence="1">
    <location>
        <begin position="82"/>
        <end position="107"/>
    </location>
</feature>
<dbReference type="InterPro" id="IPR025392">
    <property type="entry name" value="DUF4124"/>
</dbReference>
<dbReference type="RefSeq" id="WP_210805682.1">
    <property type="nucleotide sequence ID" value="NZ_JAGQDG010000001.1"/>
</dbReference>
<feature type="chain" id="PRO_5046386027" evidence="2">
    <location>
        <begin position="22"/>
        <end position="150"/>
    </location>
</feature>
<feature type="domain" description="DUF4124" evidence="3">
    <location>
        <begin position="12"/>
        <end position="65"/>
    </location>
</feature>
<evidence type="ECO:0000259" key="3">
    <source>
        <dbReference type="Pfam" id="PF13511"/>
    </source>
</evidence>
<reference evidence="4 5" key="1">
    <citation type="submission" date="2021-04" db="EMBL/GenBank/DDBJ databases">
        <title>The genome sequence of type strain Ideonella paludis KCTC 32238.</title>
        <authorList>
            <person name="Liu Y."/>
        </authorList>
    </citation>
    <scope>NUCLEOTIDE SEQUENCE [LARGE SCALE GENOMIC DNA]</scope>
    <source>
        <strain evidence="4 5">KCTC 32238</strain>
    </source>
</reference>
<organism evidence="4 5">
    <name type="scientific">Ideonella paludis</name>
    <dbReference type="NCBI Taxonomy" id="1233411"/>
    <lineage>
        <taxon>Bacteria</taxon>
        <taxon>Pseudomonadati</taxon>
        <taxon>Pseudomonadota</taxon>
        <taxon>Betaproteobacteria</taxon>
        <taxon>Burkholderiales</taxon>
        <taxon>Sphaerotilaceae</taxon>
        <taxon>Ideonella</taxon>
    </lineage>
</organism>
<feature type="signal peptide" evidence="2">
    <location>
        <begin position="1"/>
        <end position="21"/>
    </location>
</feature>